<organism evidence="2 3">
    <name type="scientific">Erythranthe guttata</name>
    <name type="common">Yellow monkey flower</name>
    <name type="synonym">Mimulus guttatus</name>
    <dbReference type="NCBI Taxonomy" id="4155"/>
    <lineage>
        <taxon>Eukaryota</taxon>
        <taxon>Viridiplantae</taxon>
        <taxon>Streptophyta</taxon>
        <taxon>Embryophyta</taxon>
        <taxon>Tracheophyta</taxon>
        <taxon>Spermatophyta</taxon>
        <taxon>Magnoliopsida</taxon>
        <taxon>eudicotyledons</taxon>
        <taxon>Gunneridae</taxon>
        <taxon>Pentapetalae</taxon>
        <taxon>asterids</taxon>
        <taxon>lamiids</taxon>
        <taxon>Lamiales</taxon>
        <taxon>Phrymaceae</taxon>
        <taxon>Erythranthe</taxon>
    </lineage>
</organism>
<dbReference type="AlphaFoldDB" id="A0A022RRV9"/>
<dbReference type="KEGG" id="egt:105952266"/>
<evidence type="ECO:0000313" key="2">
    <source>
        <dbReference type="EMBL" id="EYU42468.1"/>
    </source>
</evidence>
<gene>
    <name evidence="2" type="ORF">MIMGU_mgv1a022693mg</name>
</gene>
<sequence>MEDFSEIFDFLIIIKETLKILPRNGKKMASIAVLSLLLPSTLFLLNINLSPHVLKYNNALGSAVHALSFMLTYFIISHLLSTAAILVSAFSYTDRTLTSKDLFSSIERRWKNIPFSRRIFLLGGYISSYSLPMVFVVLALLVALAHHNFIAIALWINTFILQLYSSVVTALSVVVSVVEDSSSVEGLKKAEKLVMGGQRLHGFMLNLFLNLVALILVLSGFYYNNDKLSVDDVAFYYGCLFLNLFSLSNVVVFTVYTVFYFRCKKHHGEEEEEIDVFGEYTELPTFRY</sequence>
<keyword evidence="1" id="KW-0812">Transmembrane</keyword>
<proteinExistence type="predicted"/>
<evidence type="ECO:0000313" key="3">
    <source>
        <dbReference type="Proteomes" id="UP000030748"/>
    </source>
</evidence>
<dbReference type="PhylomeDB" id="A0A022RRV9"/>
<dbReference type="GO" id="GO:0016020">
    <property type="term" value="C:membrane"/>
    <property type="evidence" value="ECO:0000318"/>
    <property type="project" value="GO_Central"/>
</dbReference>
<feature type="transmembrane region" description="Helical" evidence="1">
    <location>
        <begin position="119"/>
        <end position="143"/>
    </location>
</feature>
<keyword evidence="1" id="KW-0472">Membrane</keyword>
<evidence type="ECO:0000256" key="1">
    <source>
        <dbReference type="SAM" id="Phobius"/>
    </source>
</evidence>
<keyword evidence="3" id="KW-1185">Reference proteome</keyword>
<dbReference type="OrthoDB" id="1165804at2759"/>
<protein>
    <recommendedName>
        <fullName evidence="4">Transmembrane protein</fullName>
    </recommendedName>
</protein>
<dbReference type="Proteomes" id="UP000030748">
    <property type="component" value="Unassembled WGS sequence"/>
</dbReference>
<feature type="transmembrane region" description="Helical" evidence="1">
    <location>
        <begin position="67"/>
        <end position="90"/>
    </location>
</feature>
<feature type="transmembrane region" description="Helical" evidence="1">
    <location>
        <begin position="235"/>
        <end position="261"/>
    </location>
</feature>
<keyword evidence="1" id="KW-1133">Transmembrane helix</keyword>
<reference evidence="2 3" key="1">
    <citation type="journal article" date="2013" name="Proc. Natl. Acad. Sci. U.S.A.">
        <title>Fine-scale variation in meiotic recombination in Mimulus inferred from population shotgun sequencing.</title>
        <authorList>
            <person name="Hellsten U."/>
            <person name="Wright K.M."/>
            <person name="Jenkins J."/>
            <person name="Shu S."/>
            <person name="Yuan Y."/>
            <person name="Wessler S.R."/>
            <person name="Schmutz J."/>
            <person name="Willis J.H."/>
            <person name="Rokhsar D.S."/>
        </authorList>
    </citation>
    <scope>NUCLEOTIDE SEQUENCE [LARGE SCALE GENOMIC DNA]</scope>
    <source>
        <strain evidence="3">cv. DUN x IM62</strain>
    </source>
</reference>
<name>A0A022RRV9_ERYGU</name>
<feature type="transmembrane region" description="Helical" evidence="1">
    <location>
        <begin position="200"/>
        <end position="223"/>
    </location>
</feature>
<feature type="transmembrane region" description="Helical" evidence="1">
    <location>
        <begin position="28"/>
        <end position="47"/>
    </location>
</feature>
<dbReference type="PANTHER" id="PTHR33133:SF1">
    <property type="entry name" value="EXPRESSED PROTEIN-RELATED"/>
    <property type="match status" value="1"/>
</dbReference>
<accession>A0A022RRV9</accession>
<feature type="transmembrane region" description="Helical" evidence="1">
    <location>
        <begin position="149"/>
        <end position="179"/>
    </location>
</feature>
<dbReference type="PANTHER" id="PTHR33133">
    <property type="entry name" value="OS08G0107100 PROTEIN-RELATED"/>
    <property type="match status" value="1"/>
</dbReference>
<dbReference type="EMBL" id="KI630292">
    <property type="protein sequence ID" value="EYU42468.1"/>
    <property type="molecule type" value="Genomic_DNA"/>
</dbReference>
<evidence type="ECO:0008006" key="4">
    <source>
        <dbReference type="Google" id="ProtNLM"/>
    </source>
</evidence>